<sequence>MTEINFHHGAADPLAHACRLLTKAYQRGARVAVTASSSERLAQLDVMLWTYDPLAFVPHARLRAGAAPAERLAPTPIWLLDRAADAPHHEVLVNLGPEVPAGFESFERLFEIVGKDDEERRAGRQRWRYFESRGYEIRPHEVRG</sequence>
<dbReference type="Pfam" id="PF04364">
    <property type="entry name" value="DNA_pol3_chi"/>
    <property type="match status" value="1"/>
</dbReference>
<dbReference type="GO" id="GO:0003887">
    <property type="term" value="F:DNA-directed DNA polymerase activity"/>
    <property type="evidence" value="ECO:0007669"/>
    <property type="project" value="UniProtKB-EC"/>
</dbReference>
<evidence type="ECO:0000313" key="1">
    <source>
        <dbReference type="EMBL" id="ABM94899.1"/>
    </source>
</evidence>
<proteinExistence type="predicted"/>
<keyword evidence="1" id="KW-0808">Transferase</keyword>
<dbReference type="Gene3D" id="3.40.50.10110">
    <property type="entry name" value="DNA polymerase III subunit chi"/>
    <property type="match status" value="1"/>
</dbReference>
<dbReference type="Proteomes" id="UP000000366">
    <property type="component" value="Chromosome"/>
</dbReference>
<evidence type="ECO:0000313" key="2">
    <source>
        <dbReference type="Proteomes" id="UP000000366"/>
    </source>
</evidence>
<protein>
    <submittedName>
        <fullName evidence="1">DNA polymerase III, chi subunit</fullName>
        <ecNumber evidence="1">2.7.7.7</ecNumber>
    </submittedName>
</protein>
<dbReference type="EMBL" id="CP000555">
    <property type="protein sequence ID" value="ABM94899.1"/>
    <property type="molecule type" value="Genomic_DNA"/>
</dbReference>
<dbReference type="InterPro" id="IPR036768">
    <property type="entry name" value="PolIII_chi_sf"/>
</dbReference>
<gene>
    <name evidence="1" type="ordered locus">Mpe_A1941</name>
</gene>
<dbReference type="PANTHER" id="PTHR38767:SF1">
    <property type="entry name" value="DNA POLYMERASE III SUBUNIT CHI"/>
    <property type="match status" value="1"/>
</dbReference>
<organism evidence="1 2">
    <name type="scientific">Methylibium petroleiphilum (strain ATCC BAA-1232 / LMG 22953 / PM1)</name>
    <dbReference type="NCBI Taxonomy" id="420662"/>
    <lineage>
        <taxon>Bacteria</taxon>
        <taxon>Pseudomonadati</taxon>
        <taxon>Pseudomonadota</taxon>
        <taxon>Betaproteobacteria</taxon>
        <taxon>Burkholderiales</taxon>
        <taxon>Sphaerotilaceae</taxon>
        <taxon>Methylibium</taxon>
    </lineage>
</organism>
<dbReference type="HOGENOM" id="CLU_131584_2_0_4"/>
<accession>A2SH60</accession>
<dbReference type="InterPro" id="IPR007459">
    <property type="entry name" value="DNA_pol3_chi"/>
</dbReference>
<dbReference type="eggNOG" id="COG2927">
    <property type="taxonomic scope" value="Bacteria"/>
</dbReference>
<dbReference type="AlphaFoldDB" id="A2SH60"/>
<dbReference type="SUPFAM" id="SSF102400">
    <property type="entry name" value="DNA polymerase III chi subunit"/>
    <property type="match status" value="1"/>
</dbReference>
<reference evidence="1 2" key="1">
    <citation type="journal article" date="2007" name="J. Bacteriol.">
        <title>Whole-genome analysis of the methyl tert-butyl ether-degrading beta-proteobacterium Methylibium petroleiphilum PM1.</title>
        <authorList>
            <person name="Kane S.R."/>
            <person name="Chakicherla A.Y."/>
            <person name="Chain P.S.G."/>
            <person name="Schmidt R."/>
            <person name="Shin M.W."/>
            <person name="Legler T.C."/>
            <person name="Scow K.M."/>
            <person name="Larimer F.W."/>
            <person name="Lucas S.M."/>
            <person name="Richardson P.M."/>
            <person name="Hristova K.R."/>
        </authorList>
    </citation>
    <scope>NUCLEOTIDE SEQUENCE [LARGE SCALE GENOMIC DNA]</scope>
    <source>
        <strain evidence="2">ATCC BAA-1232 / LMG 22953 / PM1</strain>
    </source>
</reference>
<dbReference type="GO" id="GO:0006260">
    <property type="term" value="P:DNA replication"/>
    <property type="evidence" value="ECO:0007669"/>
    <property type="project" value="InterPro"/>
</dbReference>
<dbReference type="KEGG" id="mpt:Mpe_A1941"/>
<name>A2SH60_METPP</name>
<dbReference type="PANTHER" id="PTHR38767">
    <property type="entry name" value="DNA POLYMERASE III SUBUNIT CHI"/>
    <property type="match status" value="1"/>
</dbReference>
<dbReference type="STRING" id="420662.Mpe_A1941"/>
<keyword evidence="1" id="KW-0548">Nucleotidyltransferase</keyword>
<keyword evidence="2" id="KW-1185">Reference proteome</keyword>
<dbReference type="RefSeq" id="WP_011829536.1">
    <property type="nucleotide sequence ID" value="NC_008825.1"/>
</dbReference>
<dbReference type="GO" id="GO:0003677">
    <property type="term" value="F:DNA binding"/>
    <property type="evidence" value="ECO:0007669"/>
    <property type="project" value="InterPro"/>
</dbReference>
<dbReference type="GO" id="GO:0032298">
    <property type="term" value="P:positive regulation of DNA-templated DNA replication initiation"/>
    <property type="evidence" value="ECO:0007669"/>
    <property type="project" value="TreeGrafter"/>
</dbReference>
<dbReference type="EC" id="2.7.7.7" evidence="1"/>